<evidence type="ECO:0000313" key="3">
    <source>
        <dbReference type="Proteomes" id="UP000314294"/>
    </source>
</evidence>
<sequence length="109" mass="13643">MIYYKFYFIFYSMFYSMFYFMIYFMIYYMIYMIYYMFYYMFYYMICSPMTHGILSPLFSPRRILLTHLCLLLVIDAEEIAQCVGLKRIRFRPERFPKDLPLVSYISTPQ</sequence>
<dbReference type="Proteomes" id="UP000314294">
    <property type="component" value="Unassembled WGS sequence"/>
</dbReference>
<dbReference type="AlphaFoldDB" id="A0A4Z2FH07"/>
<dbReference type="EMBL" id="SRLO01001223">
    <property type="protein sequence ID" value="TNN40053.1"/>
    <property type="molecule type" value="Genomic_DNA"/>
</dbReference>
<comment type="caution">
    <text evidence="2">The sequence shown here is derived from an EMBL/GenBank/DDBJ whole genome shotgun (WGS) entry which is preliminary data.</text>
</comment>
<gene>
    <name evidence="2" type="ORF">EYF80_049788</name>
</gene>
<evidence type="ECO:0000256" key="1">
    <source>
        <dbReference type="SAM" id="Phobius"/>
    </source>
</evidence>
<accession>A0A4Z2FH07</accession>
<reference evidence="2 3" key="1">
    <citation type="submission" date="2019-03" db="EMBL/GenBank/DDBJ databases">
        <title>First draft genome of Liparis tanakae, snailfish: a comprehensive survey of snailfish specific genes.</title>
        <authorList>
            <person name="Kim W."/>
            <person name="Song I."/>
            <person name="Jeong J.-H."/>
            <person name="Kim D."/>
            <person name="Kim S."/>
            <person name="Ryu S."/>
            <person name="Song J.Y."/>
            <person name="Lee S.K."/>
        </authorList>
    </citation>
    <scope>NUCLEOTIDE SEQUENCE [LARGE SCALE GENOMIC DNA]</scope>
    <source>
        <tissue evidence="2">Muscle</tissue>
    </source>
</reference>
<proteinExistence type="predicted"/>
<protein>
    <submittedName>
        <fullName evidence="2">Uncharacterized protein</fullName>
    </submittedName>
</protein>
<evidence type="ECO:0000313" key="2">
    <source>
        <dbReference type="EMBL" id="TNN40053.1"/>
    </source>
</evidence>
<name>A0A4Z2FH07_9TELE</name>
<keyword evidence="3" id="KW-1185">Reference proteome</keyword>
<keyword evidence="1" id="KW-0472">Membrane</keyword>
<keyword evidence="1" id="KW-0812">Transmembrane</keyword>
<feature type="transmembrane region" description="Helical" evidence="1">
    <location>
        <begin position="6"/>
        <end position="30"/>
    </location>
</feature>
<keyword evidence="1" id="KW-1133">Transmembrane helix</keyword>
<feature type="transmembrane region" description="Helical" evidence="1">
    <location>
        <begin position="37"/>
        <end position="58"/>
    </location>
</feature>
<organism evidence="2 3">
    <name type="scientific">Liparis tanakae</name>
    <name type="common">Tanaka's snailfish</name>
    <dbReference type="NCBI Taxonomy" id="230148"/>
    <lineage>
        <taxon>Eukaryota</taxon>
        <taxon>Metazoa</taxon>
        <taxon>Chordata</taxon>
        <taxon>Craniata</taxon>
        <taxon>Vertebrata</taxon>
        <taxon>Euteleostomi</taxon>
        <taxon>Actinopterygii</taxon>
        <taxon>Neopterygii</taxon>
        <taxon>Teleostei</taxon>
        <taxon>Neoteleostei</taxon>
        <taxon>Acanthomorphata</taxon>
        <taxon>Eupercaria</taxon>
        <taxon>Perciformes</taxon>
        <taxon>Cottioidei</taxon>
        <taxon>Cottales</taxon>
        <taxon>Liparidae</taxon>
        <taxon>Liparis</taxon>
    </lineage>
</organism>